<evidence type="ECO:0000256" key="13">
    <source>
        <dbReference type="ARBA" id="ARBA00023157"/>
    </source>
</evidence>
<evidence type="ECO:0000256" key="2">
    <source>
        <dbReference type="ARBA" id="ARBA00011902"/>
    </source>
</evidence>
<dbReference type="SUPFAM" id="SSF56112">
    <property type="entry name" value="Protein kinase-like (PK-like)"/>
    <property type="match status" value="1"/>
</dbReference>
<comment type="subcellular location">
    <subcellularLocation>
        <location evidence="1 19">Membrane</location>
        <topology evidence="1 19">Single-pass type I membrane protein</topology>
    </subcellularLocation>
</comment>
<keyword evidence="15" id="KW-0325">Glycoprotein</keyword>
<evidence type="ECO:0000256" key="17">
    <source>
        <dbReference type="ARBA" id="ARBA00051243"/>
    </source>
</evidence>
<evidence type="ECO:0000256" key="12">
    <source>
        <dbReference type="ARBA" id="ARBA00023137"/>
    </source>
</evidence>
<dbReference type="GO" id="GO:0019838">
    <property type="term" value="F:growth factor binding"/>
    <property type="evidence" value="ECO:0007669"/>
    <property type="project" value="TreeGrafter"/>
</dbReference>
<dbReference type="GO" id="GO:0030183">
    <property type="term" value="P:B cell differentiation"/>
    <property type="evidence" value="ECO:0007669"/>
    <property type="project" value="TreeGrafter"/>
</dbReference>
<dbReference type="EC" id="2.7.10.1" evidence="2"/>
<dbReference type="GO" id="GO:0004714">
    <property type="term" value="F:transmembrane receptor protein tyrosine kinase activity"/>
    <property type="evidence" value="ECO:0007669"/>
    <property type="project" value="UniProtKB-EC"/>
</dbReference>
<evidence type="ECO:0000256" key="15">
    <source>
        <dbReference type="ARBA" id="ARBA00023180"/>
    </source>
</evidence>
<evidence type="ECO:0000256" key="4">
    <source>
        <dbReference type="ARBA" id="ARBA00022679"/>
    </source>
</evidence>
<feature type="transmembrane region" description="Helical" evidence="21">
    <location>
        <begin position="689"/>
        <end position="707"/>
    </location>
</feature>
<feature type="binding site" evidence="18">
    <location>
        <position position="660"/>
    </location>
    <ligand>
        <name>ATP</name>
        <dbReference type="ChEBI" id="CHEBI:30616"/>
    </ligand>
</feature>
<feature type="signal peptide" evidence="22">
    <location>
        <begin position="1"/>
        <end position="28"/>
    </location>
</feature>
<evidence type="ECO:0000256" key="6">
    <source>
        <dbReference type="ARBA" id="ARBA00022729"/>
    </source>
</evidence>
<dbReference type="SUPFAM" id="SSF48726">
    <property type="entry name" value="Immunoglobulin"/>
    <property type="match status" value="1"/>
</dbReference>
<keyword evidence="12" id="KW-0829">Tyrosine-protein kinase</keyword>
<feature type="chain" id="PRO_5043776069" description="receptor protein-tyrosine kinase" evidence="22">
    <location>
        <begin position="29"/>
        <end position="1263"/>
    </location>
</feature>
<protein>
    <recommendedName>
        <fullName evidence="2">receptor protein-tyrosine kinase</fullName>
        <ecNumber evidence="2">2.7.10.1</ecNumber>
    </recommendedName>
</protein>
<dbReference type="GO" id="GO:0019221">
    <property type="term" value="P:cytokine-mediated signaling pathway"/>
    <property type="evidence" value="ECO:0007669"/>
    <property type="project" value="TreeGrafter"/>
</dbReference>
<keyword evidence="11 21" id="KW-0472">Membrane</keyword>
<evidence type="ECO:0000313" key="25">
    <source>
        <dbReference type="EMBL" id="KAJ1114025.1"/>
    </source>
</evidence>
<name>A0AAV7NGL9_PLEWA</name>
<keyword evidence="5 19" id="KW-0812">Transmembrane</keyword>
<evidence type="ECO:0000259" key="23">
    <source>
        <dbReference type="PROSITE" id="PS50011"/>
    </source>
</evidence>
<dbReference type="InterPro" id="IPR036179">
    <property type="entry name" value="Ig-like_dom_sf"/>
</dbReference>
<dbReference type="PROSITE" id="PS00240">
    <property type="entry name" value="RECEPTOR_TYR_KIN_III"/>
    <property type="match status" value="1"/>
</dbReference>
<comment type="caution">
    <text evidence="25">The sequence shown here is derived from an EMBL/GenBank/DDBJ whole genome shotgun (WGS) entry which is preliminary data.</text>
</comment>
<dbReference type="AlphaFoldDB" id="A0AAV7NGL9"/>
<dbReference type="GO" id="GO:0005524">
    <property type="term" value="F:ATP binding"/>
    <property type="evidence" value="ECO:0007669"/>
    <property type="project" value="UniProtKB-UniRule"/>
</dbReference>
<reference evidence="25" key="1">
    <citation type="journal article" date="2022" name="bioRxiv">
        <title>Sequencing and chromosome-scale assembly of the giantPleurodeles waltlgenome.</title>
        <authorList>
            <person name="Brown T."/>
            <person name="Elewa A."/>
            <person name="Iarovenko S."/>
            <person name="Subramanian E."/>
            <person name="Araus A.J."/>
            <person name="Petzold A."/>
            <person name="Susuki M."/>
            <person name="Suzuki K.-i.T."/>
            <person name="Hayashi T."/>
            <person name="Toyoda A."/>
            <person name="Oliveira C."/>
            <person name="Osipova E."/>
            <person name="Leigh N.D."/>
            <person name="Simon A."/>
            <person name="Yun M.H."/>
        </authorList>
    </citation>
    <scope>NUCLEOTIDE SEQUENCE</scope>
    <source>
        <strain evidence="25">20211129_DDA</strain>
        <tissue evidence="25">Liver</tissue>
    </source>
</reference>
<dbReference type="Gene3D" id="3.30.200.20">
    <property type="entry name" value="Phosphorylase Kinase, domain 1"/>
    <property type="match status" value="1"/>
</dbReference>
<evidence type="ECO:0000256" key="11">
    <source>
        <dbReference type="ARBA" id="ARBA00023136"/>
    </source>
</evidence>
<dbReference type="SMART" id="SM00219">
    <property type="entry name" value="TyrKc"/>
    <property type="match status" value="1"/>
</dbReference>
<keyword evidence="9 18" id="KW-0067">ATP-binding</keyword>
<evidence type="ECO:0000256" key="22">
    <source>
        <dbReference type="SAM" id="SignalP"/>
    </source>
</evidence>
<evidence type="ECO:0000256" key="18">
    <source>
        <dbReference type="PROSITE-ProRule" id="PRU10141"/>
    </source>
</evidence>
<comment type="catalytic activity">
    <reaction evidence="17">
        <text>L-tyrosyl-[protein] + ATP = O-phospho-L-tyrosyl-[protein] + ADP + H(+)</text>
        <dbReference type="Rhea" id="RHEA:10596"/>
        <dbReference type="Rhea" id="RHEA-COMP:10136"/>
        <dbReference type="Rhea" id="RHEA-COMP:20101"/>
        <dbReference type="ChEBI" id="CHEBI:15378"/>
        <dbReference type="ChEBI" id="CHEBI:30616"/>
        <dbReference type="ChEBI" id="CHEBI:46858"/>
        <dbReference type="ChEBI" id="CHEBI:61978"/>
        <dbReference type="ChEBI" id="CHEBI:456216"/>
        <dbReference type="EC" id="2.7.10.1"/>
    </reaction>
</comment>
<dbReference type="InterPro" id="IPR008266">
    <property type="entry name" value="Tyr_kinase_AS"/>
</dbReference>
<evidence type="ECO:0000256" key="19">
    <source>
        <dbReference type="RuleBase" id="RU000311"/>
    </source>
</evidence>
<evidence type="ECO:0000256" key="9">
    <source>
        <dbReference type="ARBA" id="ARBA00022840"/>
    </source>
</evidence>
<comment type="similarity">
    <text evidence="19">Belongs to the protein kinase superfamily. Tyr protein kinase family. CSF-1/PDGF receptor subfamily.</text>
</comment>
<dbReference type="GO" id="GO:0043235">
    <property type="term" value="C:receptor complex"/>
    <property type="evidence" value="ECO:0007669"/>
    <property type="project" value="TreeGrafter"/>
</dbReference>
<feature type="region of interest" description="Disordered" evidence="20">
    <location>
        <begin position="1228"/>
        <end position="1263"/>
    </location>
</feature>
<keyword evidence="26" id="KW-1185">Reference proteome</keyword>
<dbReference type="InterPro" id="IPR007110">
    <property type="entry name" value="Ig-like_dom"/>
</dbReference>
<evidence type="ECO:0000256" key="16">
    <source>
        <dbReference type="ARBA" id="ARBA00023319"/>
    </source>
</evidence>
<feature type="domain" description="Ig-like" evidence="24">
    <location>
        <begin position="278"/>
        <end position="356"/>
    </location>
</feature>
<keyword evidence="16 19" id="KW-0393">Immunoglobulin domain</keyword>
<evidence type="ECO:0000256" key="3">
    <source>
        <dbReference type="ARBA" id="ARBA00022553"/>
    </source>
</evidence>
<dbReference type="Gene3D" id="1.10.510.10">
    <property type="entry name" value="Transferase(Phosphotransferase) domain 1"/>
    <property type="match status" value="1"/>
</dbReference>
<organism evidence="25 26">
    <name type="scientific">Pleurodeles waltl</name>
    <name type="common">Iberian ribbed newt</name>
    <dbReference type="NCBI Taxonomy" id="8319"/>
    <lineage>
        <taxon>Eukaryota</taxon>
        <taxon>Metazoa</taxon>
        <taxon>Chordata</taxon>
        <taxon>Craniata</taxon>
        <taxon>Vertebrata</taxon>
        <taxon>Euteleostomi</taxon>
        <taxon>Amphibia</taxon>
        <taxon>Batrachia</taxon>
        <taxon>Caudata</taxon>
        <taxon>Salamandroidea</taxon>
        <taxon>Salamandridae</taxon>
        <taxon>Pleurodelinae</taxon>
        <taxon>Pleurodeles</taxon>
    </lineage>
</organism>
<dbReference type="PROSITE" id="PS50835">
    <property type="entry name" value="IG_LIKE"/>
    <property type="match status" value="1"/>
</dbReference>
<evidence type="ECO:0000256" key="7">
    <source>
        <dbReference type="ARBA" id="ARBA00022741"/>
    </source>
</evidence>
<dbReference type="FunFam" id="3.30.200.20:FF:000366">
    <property type="entry name" value="receptor-type tyrosine-protein kinase FLT3"/>
    <property type="match status" value="1"/>
</dbReference>
<keyword evidence="7 18" id="KW-0547">Nucleotide-binding</keyword>
<dbReference type="InterPro" id="IPR013783">
    <property type="entry name" value="Ig-like_fold"/>
</dbReference>
<evidence type="ECO:0000256" key="20">
    <source>
        <dbReference type="SAM" id="MobiDB-lite"/>
    </source>
</evidence>
<accession>A0AAV7NGL9</accession>
<dbReference type="InterPro" id="IPR011009">
    <property type="entry name" value="Kinase-like_dom_sf"/>
</dbReference>
<evidence type="ECO:0000256" key="8">
    <source>
        <dbReference type="ARBA" id="ARBA00022777"/>
    </source>
</evidence>
<dbReference type="Pfam" id="PF07714">
    <property type="entry name" value="PK_Tyr_Ser-Thr"/>
    <property type="match status" value="1"/>
</dbReference>
<dbReference type="InterPro" id="IPR017441">
    <property type="entry name" value="Protein_kinase_ATP_BS"/>
</dbReference>
<feature type="transmembrane region" description="Helical" evidence="21">
    <location>
        <begin position="558"/>
        <end position="578"/>
    </location>
</feature>
<dbReference type="EMBL" id="JANPWB010000012">
    <property type="protein sequence ID" value="KAJ1114025.1"/>
    <property type="molecule type" value="Genomic_DNA"/>
</dbReference>
<evidence type="ECO:0000256" key="10">
    <source>
        <dbReference type="ARBA" id="ARBA00022989"/>
    </source>
</evidence>
<dbReference type="GO" id="GO:0005886">
    <property type="term" value="C:plasma membrane"/>
    <property type="evidence" value="ECO:0007669"/>
    <property type="project" value="TreeGrafter"/>
</dbReference>
<evidence type="ECO:0000256" key="14">
    <source>
        <dbReference type="ARBA" id="ARBA00023170"/>
    </source>
</evidence>
<keyword evidence="14 19" id="KW-0675">Receptor</keyword>
<keyword evidence="13" id="KW-1015">Disulfide bond</keyword>
<dbReference type="InterPro" id="IPR050122">
    <property type="entry name" value="RTK"/>
</dbReference>
<sequence>MCVRKPTTSWSLVWMQAVIISLASDVDANRNESMVRCILSYQVDSHLRQRDVTGVPKLPDIGSGAKDLECRATSQSPEEIFEPAETIELHEFHFATIKVMTNITGNTSCYWYFMGHAHECSIQFYSENNAFVGKDFSIIKRSHAGEYKLSIKDEIQKYTFRFMVRVRSKPSKPFFSGRSRKVNCTSESYPQPDVDWRFCHTPLDSCLKEIGKVYSENGLMPGEKIVTHEIASKHLFGEVIWCCATNQLGRECTKLHTTDLSDRVGTQTHASYVFLKVGEPFLLRCRVVTKTWLTNVGWHFNSTQLSNEYSFCERKQEGDYMTKLVFAHVASVGKSNSGVYTCENSSPSRKSTNVITLDKGFINISASNEEHEIHVNEVFCFEVSLMAYPKPQCIWSSPLTDFSCELINSDDGYSFSSKFCHHSYQPGEYIFSAENEDEQVQKRFVLFVKRKPDVKMVMKEDKTTLFCESEGYPSSMWIWKKCAEGISNCTEVIVDGIKSETPQRINWLWKSNSTLELSKVLESMSISCCANNSAGLSCADETFNHPGFATAPEATDKVTYYAAIGVCLLCTITLFVFISHKCKKKYKFESQMQMIQFVGPSDNEYIYIDFRVFEYDVKWEFPRENLEFGKVLGSGAFGKVMEASAYGITKPGVSVQVAVKMLKDTAGASEKDALMSELKMMTHIGNHDNIVNLLGACTMSGPVYLIFEYCCNGDLLNYLKNNRETFHRTWTEIFQRHNFSFYHNCDENSNTRRGKSLNSGSYMAMNRTGEHADERIKHDLDFISEVDGSMYYSEEESVTYENRRPYEEEEINILTYEDLLCFSYQVAKGMEFLESKQCIHRDLAARNILVTHGKVVKICDFGLARDIMSDSNYVVKGNARLPVKWMAPESLFDGIYTIKSDVWSYGIMLWEIFSLGVNPYPGMQVDGNFYKLLRNGFKMDQPFYATAEVYHVMQSCWSHASNRRPSFSQLVSSLGCQLSAIEAVVFQKKDHRFCRIPSEYKNIEYCKSIGNAEVKCGSLAITYKDVLSAVNRCPKGKAPGPDGVPVNVLKDNIDRVSRVLSQPAAFRARVLSQPAAFRARVFSQPAAFRARVISRPAAFRAISLPAPSEPDSSAGLPPELQLAACLPSEPKPAACLPSELESASCLPYEPAACLPSEPKPVAYLPSKPAPAACLPSEPAPAAWLSGCHLTPSLWPACHLTPSLQPAYSLSLSLRPTCHLSLLSSEPPDYLPSEPKPSAHIPTEPELPKSPVTNREPPACLPSE</sequence>
<dbReference type="PROSITE" id="PS50011">
    <property type="entry name" value="PROTEIN_KINASE_DOM"/>
    <property type="match status" value="1"/>
</dbReference>
<dbReference type="Proteomes" id="UP001066276">
    <property type="component" value="Chromosome 8"/>
</dbReference>
<dbReference type="Gene3D" id="2.60.40.10">
    <property type="entry name" value="Immunoglobulins"/>
    <property type="match status" value="3"/>
</dbReference>
<dbReference type="InterPro" id="IPR001824">
    <property type="entry name" value="Tyr_kinase_rcpt_3_CS"/>
</dbReference>
<dbReference type="PANTHER" id="PTHR24416">
    <property type="entry name" value="TYROSINE-PROTEIN KINASE RECEPTOR"/>
    <property type="match status" value="1"/>
</dbReference>
<evidence type="ECO:0000259" key="24">
    <source>
        <dbReference type="PROSITE" id="PS50835"/>
    </source>
</evidence>
<gene>
    <name evidence="25" type="ORF">NDU88_002264</name>
</gene>
<dbReference type="InterPro" id="IPR001245">
    <property type="entry name" value="Ser-Thr/Tyr_kinase_cat_dom"/>
</dbReference>
<dbReference type="PANTHER" id="PTHR24416:SF356">
    <property type="entry name" value="RECEPTOR-TYPE TYROSINE-PROTEIN KINASE FLT3"/>
    <property type="match status" value="1"/>
</dbReference>
<keyword evidence="3" id="KW-0597">Phosphoprotein</keyword>
<proteinExistence type="inferred from homology"/>
<feature type="domain" description="Protein kinase" evidence="23">
    <location>
        <begin position="626"/>
        <end position="994"/>
    </location>
</feature>
<dbReference type="GO" id="GO:0007169">
    <property type="term" value="P:cell surface receptor protein tyrosine kinase signaling pathway"/>
    <property type="evidence" value="ECO:0007669"/>
    <property type="project" value="InterPro"/>
</dbReference>
<evidence type="ECO:0000256" key="5">
    <source>
        <dbReference type="ARBA" id="ARBA00022692"/>
    </source>
</evidence>
<evidence type="ECO:0000256" key="21">
    <source>
        <dbReference type="SAM" id="Phobius"/>
    </source>
</evidence>
<keyword evidence="8" id="KW-0418">Kinase</keyword>
<keyword evidence="4" id="KW-0808">Transferase</keyword>
<evidence type="ECO:0000313" key="26">
    <source>
        <dbReference type="Proteomes" id="UP001066276"/>
    </source>
</evidence>
<dbReference type="PROSITE" id="PS00109">
    <property type="entry name" value="PROTEIN_KINASE_TYR"/>
    <property type="match status" value="1"/>
</dbReference>
<dbReference type="InterPro" id="IPR000719">
    <property type="entry name" value="Prot_kinase_dom"/>
</dbReference>
<dbReference type="InterPro" id="IPR020635">
    <property type="entry name" value="Tyr_kinase_cat_dom"/>
</dbReference>
<keyword evidence="10 21" id="KW-1133">Transmembrane helix</keyword>
<dbReference type="PROSITE" id="PS00107">
    <property type="entry name" value="PROTEIN_KINASE_ATP"/>
    <property type="match status" value="1"/>
</dbReference>
<dbReference type="FunFam" id="1.10.510.10:FF:000426">
    <property type="entry name" value="Receptor-type tyrosine-protein kinase FLT3"/>
    <property type="match status" value="1"/>
</dbReference>
<evidence type="ECO:0000256" key="1">
    <source>
        <dbReference type="ARBA" id="ARBA00004479"/>
    </source>
</evidence>
<keyword evidence="6 22" id="KW-0732">Signal</keyword>